<proteinExistence type="predicted"/>
<keyword evidence="3 5" id="KW-1133">Transmembrane helix</keyword>
<sequence>MGFPIQQTEALVIQGIHVNSNISIKNYARCPMINIPFRIRLKELLIDYLVILAYLLILLIVNLGIIFFILDRMPEYTEMQTQLIAAFTSVIPIIFLFSYLDYFKSGSVGKRVSGLKLIYKRRRFSSSLTRNIIKFLPWQLGHIGVIHGMYSDFSITAIVIMNSGTLLGLILLFMGLFRKDKRHLGDLIAGTKVELH</sequence>
<evidence type="ECO:0000256" key="4">
    <source>
        <dbReference type="ARBA" id="ARBA00023136"/>
    </source>
</evidence>
<protein>
    <submittedName>
        <fullName evidence="7">RDD family protein</fullName>
    </submittedName>
</protein>
<reference evidence="7 8" key="1">
    <citation type="submission" date="2024-09" db="EMBL/GenBank/DDBJ databases">
        <authorList>
            <person name="Sun Q."/>
            <person name="Mori K."/>
        </authorList>
    </citation>
    <scope>NUCLEOTIDE SEQUENCE [LARGE SCALE GENOMIC DNA]</scope>
    <source>
        <strain evidence="7 8">NCAIM B.02301</strain>
    </source>
</reference>
<evidence type="ECO:0000256" key="2">
    <source>
        <dbReference type="ARBA" id="ARBA00022692"/>
    </source>
</evidence>
<dbReference type="InterPro" id="IPR010432">
    <property type="entry name" value="RDD"/>
</dbReference>
<evidence type="ECO:0000259" key="6">
    <source>
        <dbReference type="Pfam" id="PF06271"/>
    </source>
</evidence>
<dbReference type="Pfam" id="PF06271">
    <property type="entry name" value="RDD"/>
    <property type="match status" value="1"/>
</dbReference>
<feature type="domain" description="RDD" evidence="6">
    <location>
        <begin position="44"/>
        <end position="190"/>
    </location>
</feature>
<accession>A0ABV6NP53</accession>
<evidence type="ECO:0000256" key="1">
    <source>
        <dbReference type="ARBA" id="ARBA00004141"/>
    </source>
</evidence>
<evidence type="ECO:0000256" key="3">
    <source>
        <dbReference type="ARBA" id="ARBA00022989"/>
    </source>
</evidence>
<evidence type="ECO:0000313" key="8">
    <source>
        <dbReference type="Proteomes" id="UP001589833"/>
    </source>
</evidence>
<comment type="caution">
    <text evidence="7">The sequence shown here is derived from an EMBL/GenBank/DDBJ whole genome shotgun (WGS) entry which is preliminary data.</text>
</comment>
<organism evidence="7 8">
    <name type="scientific">Halalkalibacter alkalisediminis</name>
    <dbReference type="NCBI Taxonomy" id="935616"/>
    <lineage>
        <taxon>Bacteria</taxon>
        <taxon>Bacillati</taxon>
        <taxon>Bacillota</taxon>
        <taxon>Bacilli</taxon>
        <taxon>Bacillales</taxon>
        <taxon>Bacillaceae</taxon>
        <taxon>Halalkalibacter</taxon>
    </lineage>
</organism>
<evidence type="ECO:0000256" key="5">
    <source>
        <dbReference type="SAM" id="Phobius"/>
    </source>
</evidence>
<comment type="subcellular location">
    <subcellularLocation>
        <location evidence="1">Membrane</location>
        <topology evidence="1">Multi-pass membrane protein</topology>
    </subcellularLocation>
</comment>
<keyword evidence="2 5" id="KW-0812">Transmembrane</keyword>
<keyword evidence="8" id="KW-1185">Reference proteome</keyword>
<feature type="transmembrane region" description="Helical" evidence="5">
    <location>
        <begin position="82"/>
        <end position="103"/>
    </location>
</feature>
<feature type="transmembrane region" description="Helical" evidence="5">
    <location>
        <begin position="156"/>
        <end position="177"/>
    </location>
</feature>
<dbReference type="EMBL" id="JBHLTR010000139">
    <property type="protein sequence ID" value="MFC0562562.1"/>
    <property type="molecule type" value="Genomic_DNA"/>
</dbReference>
<keyword evidence="4 5" id="KW-0472">Membrane</keyword>
<feature type="transmembrane region" description="Helical" evidence="5">
    <location>
        <begin position="48"/>
        <end position="70"/>
    </location>
</feature>
<name>A0ABV6NP53_9BACI</name>
<dbReference type="Proteomes" id="UP001589833">
    <property type="component" value="Unassembled WGS sequence"/>
</dbReference>
<evidence type="ECO:0000313" key="7">
    <source>
        <dbReference type="EMBL" id="MFC0562562.1"/>
    </source>
</evidence>
<gene>
    <name evidence="7" type="ORF">ACFFH4_27455</name>
</gene>